<dbReference type="EMBL" id="SWBP01000005">
    <property type="protein sequence ID" value="TKB96259.1"/>
    <property type="molecule type" value="Genomic_DNA"/>
</dbReference>
<dbReference type="InterPro" id="IPR012878">
    <property type="entry name" value="Beta-AFase-like_GH127_cat"/>
</dbReference>
<dbReference type="RefSeq" id="WP_136827126.1">
    <property type="nucleotide sequence ID" value="NZ_SWBP01000005.1"/>
</dbReference>
<dbReference type="InterPro" id="IPR046544">
    <property type="entry name" value="GH146_SB_dom"/>
</dbReference>
<proteinExistence type="predicted"/>
<dbReference type="AlphaFoldDB" id="A0A4U1BXZ2"/>
<dbReference type="PANTHER" id="PTHR31151">
    <property type="entry name" value="PROLINE-TRNA LIGASE (DUF1680)"/>
    <property type="match status" value="1"/>
</dbReference>
<keyword evidence="6" id="KW-0378">Hydrolase</keyword>
<organism evidence="6 7">
    <name type="scientific">Pedobacter cryophilus</name>
    <dbReference type="NCBI Taxonomy" id="2571271"/>
    <lineage>
        <taxon>Bacteria</taxon>
        <taxon>Pseudomonadati</taxon>
        <taxon>Bacteroidota</taxon>
        <taxon>Sphingobacteriia</taxon>
        <taxon>Sphingobacteriales</taxon>
        <taxon>Sphingobacteriaceae</taxon>
        <taxon>Pedobacter</taxon>
    </lineage>
</organism>
<dbReference type="GO" id="GO:0016787">
    <property type="term" value="F:hydrolase activity"/>
    <property type="evidence" value="ECO:0007669"/>
    <property type="project" value="UniProtKB-KW"/>
</dbReference>
<dbReference type="OrthoDB" id="9757939at2"/>
<sequence>MKIKILIGLSLSFCSLSAQTPFAVQAFKSQEVQLLSSDFSKAQATDLKYMMALEPDRLLAPYLREAGLTPKATNYKNWESDGLDGHIGGHYLTALSLMYASTGDVKVKERLNYMLQELKKCQDKNGDGYLGGVPGSKVFWAKIFNGEVEKVSEKWVPFYNIHKTFAGLRDAWLYTQNKQAKAMLLKFANWHVALSSKLTDKQMETLLRTEYGGVNEVLADVAAITGDKKYLLAAQKFSQKAILNPLIKHEDKLDNLHANTQIPKIIGFKRIAEIDGNEDYNQAARFFWETVTQRRSVAIGGNSVREHFNPANNFSSMISSEQGPETCNTYNMLKLTKMLYQSEGLVNYIDYYERALYNHILSTQQPETGGFVYFTPMRPGHYRVYSQPETSMWCCVGSGIENHAKYNELIYAHTAKNLYVNLFIPSVLNWNEKGLTLTQQTKFPEEEVTLLKINIKKPATFSLNIRYPKWVDTGLMKIKVNKREVKFSAKPGSYAAITQTWKNGDEVEVTLPMKTTTEQLPDGSNYVAVLHGPIVLAAKTDTTNMKDLYADDSRFGHVANDKQYPLLGMPIFVSEQQNLAKYIKPVAGKPLTFSASKIIYPAQYKSLELIPFYKLHNSRYVIYWQTENENQLKARQEKLAIEEEALAKLDAQTIDLVYPGEQQPESDHFMKSEKSESGVNNGKHWRDAKAWFSYQLADAKKEAKKLQITYYGRDTKRLFNILINGEIIVSENFKSSKGDKFYTQDYEIPAALLENAKGVLVVKFEALQGSATAGIYEVRLIR</sequence>
<evidence type="ECO:0000259" key="2">
    <source>
        <dbReference type="Pfam" id="PF07944"/>
    </source>
</evidence>
<dbReference type="Proteomes" id="UP000308181">
    <property type="component" value="Unassembled WGS sequence"/>
</dbReference>
<evidence type="ECO:0000259" key="4">
    <source>
        <dbReference type="Pfam" id="PF20620"/>
    </source>
</evidence>
<dbReference type="GO" id="GO:0005975">
    <property type="term" value="P:carbohydrate metabolic process"/>
    <property type="evidence" value="ECO:0007669"/>
    <property type="project" value="InterPro"/>
</dbReference>
<evidence type="ECO:0000259" key="5">
    <source>
        <dbReference type="Pfam" id="PF20736"/>
    </source>
</evidence>
<gene>
    <name evidence="6" type="ORF">FA046_13815</name>
</gene>
<feature type="domain" description="DUF4986" evidence="3">
    <location>
        <begin position="542"/>
        <end position="624"/>
    </location>
</feature>
<keyword evidence="7" id="KW-1185">Reference proteome</keyword>
<dbReference type="Pfam" id="PF20620">
    <property type="entry name" value="DUF6805"/>
    <property type="match status" value="1"/>
</dbReference>
<evidence type="ECO:0000313" key="6">
    <source>
        <dbReference type="EMBL" id="TKB96259.1"/>
    </source>
</evidence>
<reference evidence="6 7" key="1">
    <citation type="submission" date="2019-04" db="EMBL/GenBank/DDBJ databases">
        <title>Pedobacter sp. AR-3-17 sp. nov., isolated from Arctic soil.</title>
        <authorList>
            <person name="Dahal R.H."/>
            <person name="Kim D.-U."/>
        </authorList>
    </citation>
    <scope>NUCLEOTIDE SEQUENCE [LARGE SCALE GENOMIC DNA]</scope>
    <source>
        <strain evidence="6 7">AR-3-17</strain>
    </source>
</reference>
<dbReference type="Pfam" id="PF16375">
    <property type="entry name" value="DUF4986"/>
    <property type="match status" value="1"/>
</dbReference>
<name>A0A4U1BXZ2_9SPHI</name>
<dbReference type="SUPFAM" id="SSF48208">
    <property type="entry name" value="Six-hairpin glycosidases"/>
    <property type="match status" value="1"/>
</dbReference>
<accession>A0A4U1BXZ2</accession>
<feature type="signal peptide" evidence="1">
    <location>
        <begin position="1"/>
        <end position="18"/>
    </location>
</feature>
<evidence type="ECO:0000256" key="1">
    <source>
        <dbReference type="SAM" id="SignalP"/>
    </source>
</evidence>
<dbReference type="Pfam" id="PF20736">
    <property type="entry name" value="Glyco_hydro127M"/>
    <property type="match status" value="1"/>
</dbReference>
<protein>
    <submittedName>
        <fullName evidence="6">Glycosyl hydrolase</fullName>
    </submittedName>
</protein>
<comment type="caution">
    <text evidence="6">The sequence shown here is derived from an EMBL/GenBank/DDBJ whole genome shotgun (WGS) entry which is preliminary data.</text>
</comment>
<feature type="chain" id="PRO_5020346399" evidence="1">
    <location>
        <begin position="19"/>
        <end position="782"/>
    </location>
</feature>
<dbReference type="Pfam" id="PF07944">
    <property type="entry name" value="Beta-AFase-like_GH127_cat"/>
    <property type="match status" value="1"/>
</dbReference>
<feature type="domain" description="Non-reducing end beta-L-arabinofuranosidase-like GH127 catalytic" evidence="2">
    <location>
        <begin position="31"/>
        <end position="407"/>
    </location>
</feature>
<feature type="domain" description="Glycoside hydrolase GH146 substrate-binding" evidence="4">
    <location>
        <begin position="648"/>
        <end position="781"/>
    </location>
</feature>
<keyword evidence="1" id="KW-0732">Signal</keyword>
<evidence type="ECO:0000313" key="7">
    <source>
        <dbReference type="Proteomes" id="UP000308181"/>
    </source>
</evidence>
<dbReference type="InterPro" id="IPR008928">
    <property type="entry name" value="6-hairpin_glycosidase_sf"/>
</dbReference>
<dbReference type="InterPro" id="IPR032275">
    <property type="entry name" value="DUF4986"/>
</dbReference>
<evidence type="ECO:0000259" key="3">
    <source>
        <dbReference type="Pfam" id="PF16375"/>
    </source>
</evidence>
<dbReference type="InterPro" id="IPR049046">
    <property type="entry name" value="Beta-AFase-like_GH127_middle"/>
</dbReference>
<feature type="domain" description="Non-reducing end beta-L-arabinofuranosidase-like GH127 middle" evidence="5">
    <location>
        <begin position="418"/>
        <end position="513"/>
    </location>
</feature>
<dbReference type="PANTHER" id="PTHR31151:SF0">
    <property type="entry name" value="PROLINE-TRNA LIGASE (DUF1680)"/>
    <property type="match status" value="1"/>
</dbReference>